<protein>
    <submittedName>
        <fullName evidence="4">TetR/AcrR family transcriptional regulator</fullName>
    </submittedName>
</protein>
<proteinExistence type="predicted"/>
<dbReference type="Gene3D" id="1.10.357.10">
    <property type="entry name" value="Tetracycline Repressor, domain 2"/>
    <property type="match status" value="1"/>
</dbReference>
<keyword evidence="1 2" id="KW-0238">DNA-binding</keyword>
<feature type="domain" description="HTH tetR-type" evidence="3">
    <location>
        <begin position="5"/>
        <end position="65"/>
    </location>
</feature>
<evidence type="ECO:0000256" key="2">
    <source>
        <dbReference type="PROSITE-ProRule" id="PRU00335"/>
    </source>
</evidence>
<dbReference type="Proteomes" id="UP001165283">
    <property type="component" value="Unassembled WGS sequence"/>
</dbReference>
<dbReference type="RefSeq" id="WP_252436537.1">
    <property type="nucleotide sequence ID" value="NZ_JAGSOV010000015.1"/>
</dbReference>
<evidence type="ECO:0000259" key="3">
    <source>
        <dbReference type="PROSITE" id="PS50977"/>
    </source>
</evidence>
<dbReference type="InterPro" id="IPR009057">
    <property type="entry name" value="Homeodomain-like_sf"/>
</dbReference>
<feature type="DNA-binding region" description="H-T-H motif" evidence="2">
    <location>
        <begin position="28"/>
        <end position="47"/>
    </location>
</feature>
<gene>
    <name evidence="4" type="ORF">KDL28_07235</name>
</gene>
<dbReference type="SUPFAM" id="SSF48498">
    <property type="entry name" value="Tetracyclin repressor-like, C-terminal domain"/>
    <property type="match status" value="1"/>
</dbReference>
<evidence type="ECO:0000313" key="4">
    <source>
        <dbReference type="EMBL" id="MCO1654849.1"/>
    </source>
</evidence>
<evidence type="ECO:0000313" key="5">
    <source>
        <dbReference type="Proteomes" id="UP001165283"/>
    </source>
</evidence>
<dbReference type="PANTHER" id="PTHR30055">
    <property type="entry name" value="HTH-TYPE TRANSCRIPTIONAL REGULATOR RUTR"/>
    <property type="match status" value="1"/>
</dbReference>
<evidence type="ECO:0000256" key="1">
    <source>
        <dbReference type="ARBA" id="ARBA00023125"/>
    </source>
</evidence>
<accession>A0ABT0ZVS5</accession>
<dbReference type="InterPro" id="IPR001647">
    <property type="entry name" value="HTH_TetR"/>
</dbReference>
<name>A0ABT0ZVS5_9PSEU</name>
<dbReference type="Pfam" id="PF00440">
    <property type="entry name" value="TetR_N"/>
    <property type="match status" value="1"/>
</dbReference>
<organism evidence="4 5">
    <name type="scientific">Pseudonocardia humida</name>
    <dbReference type="NCBI Taxonomy" id="2800819"/>
    <lineage>
        <taxon>Bacteria</taxon>
        <taxon>Bacillati</taxon>
        <taxon>Actinomycetota</taxon>
        <taxon>Actinomycetes</taxon>
        <taxon>Pseudonocardiales</taxon>
        <taxon>Pseudonocardiaceae</taxon>
        <taxon>Pseudonocardia</taxon>
    </lineage>
</organism>
<dbReference type="InterPro" id="IPR050109">
    <property type="entry name" value="HTH-type_TetR-like_transc_reg"/>
</dbReference>
<sequence length="187" mass="20412">MSPQRSNRAQLVEGTLRCLERLPPERITARAIAEESAANLASITYHFGSKDALVTAAVIEGLDRWLDEIAGALQGVDPEQPGERFRRAFVAVEGSRQRHLGLARTLVAALARAQHDAQVREMLAEGFRRSRRDVATVLGLGTDQAGLDAAGLALAQFNGLLFQTLLDPDLAVPLSRWELAQARLRPQ</sequence>
<reference evidence="4" key="1">
    <citation type="submission" date="2021-04" db="EMBL/GenBank/DDBJ databases">
        <title>Pseudonocardia sp. nov., isolated from sandy soil of mangrove forest.</title>
        <authorList>
            <person name="Zan Z."/>
            <person name="Huang R."/>
            <person name="Liu W."/>
        </authorList>
    </citation>
    <scope>NUCLEOTIDE SEQUENCE</scope>
    <source>
        <strain evidence="4">S2-4</strain>
    </source>
</reference>
<keyword evidence="5" id="KW-1185">Reference proteome</keyword>
<dbReference type="SUPFAM" id="SSF46689">
    <property type="entry name" value="Homeodomain-like"/>
    <property type="match status" value="1"/>
</dbReference>
<comment type="caution">
    <text evidence="4">The sequence shown here is derived from an EMBL/GenBank/DDBJ whole genome shotgun (WGS) entry which is preliminary data.</text>
</comment>
<dbReference type="PROSITE" id="PS50977">
    <property type="entry name" value="HTH_TETR_2"/>
    <property type="match status" value="1"/>
</dbReference>
<dbReference type="InterPro" id="IPR036271">
    <property type="entry name" value="Tet_transcr_reg_TetR-rel_C_sf"/>
</dbReference>
<dbReference type="EMBL" id="JAGSOV010000015">
    <property type="protein sequence ID" value="MCO1654849.1"/>
    <property type="molecule type" value="Genomic_DNA"/>
</dbReference>
<dbReference type="PANTHER" id="PTHR30055:SF219">
    <property type="entry name" value="TRANSCRIPTIONAL REGULATORY PROTEIN"/>
    <property type="match status" value="1"/>
</dbReference>